<name>A0A0R3WEC9_TAEAS</name>
<evidence type="ECO:0000313" key="2">
    <source>
        <dbReference type="EMBL" id="VDK42087.1"/>
    </source>
</evidence>
<feature type="transmembrane region" description="Helical" evidence="1">
    <location>
        <begin position="49"/>
        <end position="66"/>
    </location>
</feature>
<reference evidence="4" key="1">
    <citation type="submission" date="2017-02" db="UniProtKB">
        <authorList>
            <consortium name="WormBaseParasite"/>
        </authorList>
    </citation>
    <scope>IDENTIFICATION</scope>
</reference>
<dbReference type="InterPro" id="IPR017850">
    <property type="entry name" value="Alkaline_phosphatase_core_sf"/>
</dbReference>
<keyword evidence="1" id="KW-1133">Transmembrane helix</keyword>
<accession>A0A0R3WEC9</accession>
<protein>
    <submittedName>
        <fullName evidence="4">Ovule protein</fullName>
    </submittedName>
</protein>
<dbReference type="OrthoDB" id="6151632at2759"/>
<dbReference type="AlphaFoldDB" id="A0A0R3WEC9"/>
<organism evidence="4">
    <name type="scientific">Taenia asiatica</name>
    <name type="common">Asian tapeworm</name>
    <dbReference type="NCBI Taxonomy" id="60517"/>
    <lineage>
        <taxon>Eukaryota</taxon>
        <taxon>Metazoa</taxon>
        <taxon>Spiralia</taxon>
        <taxon>Lophotrochozoa</taxon>
        <taxon>Platyhelminthes</taxon>
        <taxon>Cestoda</taxon>
        <taxon>Eucestoda</taxon>
        <taxon>Cyclophyllidea</taxon>
        <taxon>Taeniidae</taxon>
        <taxon>Taenia</taxon>
    </lineage>
</organism>
<dbReference type="STRING" id="60517.A0A0R3WEC9"/>
<keyword evidence="1" id="KW-0812">Transmembrane</keyword>
<dbReference type="Proteomes" id="UP000282613">
    <property type="component" value="Unassembled WGS sequence"/>
</dbReference>
<evidence type="ECO:0000313" key="4">
    <source>
        <dbReference type="WBParaSite" id="TASK_0000916501-mRNA-1"/>
    </source>
</evidence>
<gene>
    <name evidence="2" type="ORF">TASK_LOCUS9166</name>
</gene>
<reference evidence="2 3" key="2">
    <citation type="submission" date="2018-11" db="EMBL/GenBank/DDBJ databases">
        <authorList>
            <consortium name="Pathogen Informatics"/>
        </authorList>
    </citation>
    <scope>NUCLEOTIDE SEQUENCE [LARGE SCALE GENOMIC DNA]</scope>
</reference>
<proteinExistence type="predicted"/>
<dbReference type="Gene3D" id="3.40.720.10">
    <property type="entry name" value="Alkaline Phosphatase, subunit A"/>
    <property type="match status" value="1"/>
</dbReference>
<sequence>MHPFIVAMGPGIRKLGAVPVFHQVDVYALVCLLLKIYKPTRSPCQISAFGYLFLMLVLTLDNQLVIPHQCVEEDPYS</sequence>
<feature type="transmembrane region" description="Helical" evidence="1">
    <location>
        <begin position="20"/>
        <end position="37"/>
    </location>
</feature>
<evidence type="ECO:0000256" key="1">
    <source>
        <dbReference type="SAM" id="Phobius"/>
    </source>
</evidence>
<dbReference type="EMBL" id="UYRS01019012">
    <property type="protein sequence ID" value="VDK42087.1"/>
    <property type="molecule type" value="Genomic_DNA"/>
</dbReference>
<dbReference type="WBParaSite" id="TASK_0000916501-mRNA-1">
    <property type="protein sequence ID" value="TASK_0000916501-mRNA-1"/>
    <property type="gene ID" value="TASK_0000916501"/>
</dbReference>
<evidence type="ECO:0000313" key="3">
    <source>
        <dbReference type="Proteomes" id="UP000282613"/>
    </source>
</evidence>
<keyword evidence="1" id="KW-0472">Membrane</keyword>
<keyword evidence="3" id="KW-1185">Reference proteome</keyword>